<evidence type="ECO:0000259" key="7">
    <source>
        <dbReference type="PROSITE" id="PS50156"/>
    </source>
</evidence>
<proteinExistence type="predicted"/>
<dbReference type="Proteomes" id="UP000324233">
    <property type="component" value="Chromosome"/>
</dbReference>
<dbReference type="RefSeq" id="WP_246196553.1">
    <property type="nucleotide sequence ID" value="NZ_CP042997.1"/>
</dbReference>
<evidence type="ECO:0000256" key="4">
    <source>
        <dbReference type="ARBA" id="ARBA00022989"/>
    </source>
</evidence>
<dbReference type="Pfam" id="PF03176">
    <property type="entry name" value="MMPL"/>
    <property type="match status" value="2"/>
</dbReference>
<dbReference type="InterPro" id="IPR000731">
    <property type="entry name" value="SSD"/>
</dbReference>
<accession>A0A5B9W3D2</accession>
<evidence type="ECO:0000256" key="1">
    <source>
        <dbReference type="ARBA" id="ARBA00004651"/>
    </source>
</evidence>
<evidence type="ECO:0000256" key="3">
    <source>
        <dbReference type="ARBA" id="ARBA00022692"/>
    </source>
</evidence>
<sequence>MIGFLLRVRYLAAAATAVLLVLLVLFGKKVSYEQSIGSFFAEDDPYMSVYQEAAGVFGDDNFVFLVYDDPDLVTPAGLDRVAELAAAVSPGKVPGVSRVESLDAMPLVWAIDDALLALEKLPAFARNAAMNAARRTVKNVDLKTNAMAVAGAVRSADAAGLAALKERLRHHPMFRGTLISEDGNSTAVVARLRKTHEHNVIQTVAALRAEADAFAARHGLGRPAVVGPPVLLADGFAAIEVDGRRLAAVGMVLIALVTLVAVHSVWWAIVPMAAGWTIWLATETLLNLFHIRLSLSGGPLVAQIIVLTMPAASHLAIHFRENLRQRNDPAAAGRATLRAVAVPILWTAITGAIGYGALVTSDVMPIQQFGAILGACTLCSAILVMALSPIAMLPPFPLEVPVREGSRSSVAGGMNRLSFWVSRHPMAVVATVAAVVVPLSLGMFNLRYETNYINLFRRDTRVVNDYRVVESKLGGIGLVEVVVPLESPVTPAALGRLTELDRKIAATPVADPRAIAQVLSLATVLDPDGRLKALPEEAEARVLASKLELIGLSPQAGLLRSFWNAEAGRARVLVRLLEQQPAPTKARIFREAVAAAREAFGPSSYLTGLSYLMTRTTEGVISTQWTTFFWSALGILLMLTLAFRSPALAVLAILPTLLSVALVLGLMGWLSIKLDMATALVASVALGLSVDDTFHCLIQFHRERKTRGFRKSLFDSYRVSGPGVLLSSLAVAVGFTALRTSEFAPFVNFGTMVAVATAGSTLGNLVLLPACLTLGERWSKSRVRPVPATAGNATGVTLHERDAREA</sequence>
<dbReference type="InterPro" id="IPR004869">
    <property type="entry name" value="MMPL_dom"/>
</dbReference>
<dbReference type="AlphaFoldDB" id="A0A5B9W3D2"/>
<dbReference type="GO" id="GO:0005886">
    <property type="term" value="C:plasma membrane"/>
    <property type="evidence" value="ECO:0007669"/>
    <property type="project" value="UniProtKB-SubCell"/>
</dbReference>
<dbReference type="InterPro" id="IPR050545">
    <property type="entry name" value="Mycobact_MmpL"/>
</dbReference>
<reference evidence="8 9" key="1">
    <citation type="submission" date="2019-08" db="EMBL/GenBank/DDBJ databases">
        <title>Deep-cultivation of Planctomycetes and their phenomic and genomic characterization uncovers novel biology.</title>
        <authorList>
            <person name="Wiegand S."/>
            <person name="Jogler M."/>
            <person name="Boedeker C."/>
            <person name="Pinto D."/>
            <person name="Vollmers J."/>
            <person name="Rivas-Marin E."/>
            <person name="Kohn T."/>
            <person name="Peeters S.H."/>
            <person name="Heuer A."/>
            <person name="Rast P."/>
            <person name="Oberbeckmann S."/>
            <person name="Bunk B."/>
            <person name="Jeske O."/>
            <person name="Meyerdierks A."/>
            <person name="Storesund J.E."/>
            <person name="Kallscheuer N."/>
            <person name="Luecker S."/>
            <person name="Lage O.M."/>
            <person name="Pohl T."/>
            <person name="Merkel B.J."/>
            <person name="Hornburger P."/>
            <person name="Mueller R.-W."/>
            <person name="Bruemmer F."/>
            <person name="Labrenz M."/>
            <person name="Spormann A.M."/>
            <person name="Op den Camp H."/>
            <person name="Overmann J."/>
            <person name="Amann R."/>
            <person name="Jetten M.S.M."/>
            <person name="Mascher T."/>
            <person name="Medema M.H."/>
            <person name="Devos D.P."/>
            <person name="Kaster A.-K."/>
            <person name="Ovreas L."/>
            <person name="Rohde M."/>
            <person name="Galperin M.Y."/>
            <person name="Jogler C."/>
        </authorList>
    </citation>
    <scope>NUCLEOTIDE SEQUENCE [LARGE SCALE GENOMIC DNA]</scope>
    <source>
        <strain evidence="8 9">OJF2</strain>
    </source>
</reference>
<gene>
    <name evidence="8" type="ORF">OJF2_29890</name>
</gene>
<feature type="domain" description="SSD" evidence="7">
    <location>
        <begin position="648"/>
        <end position="774"/>
    </location>
</feature>
<dbReference type="PANTHER" id="PTHR33406">
    <property type="entry name" value="MEMBRANE PROTEIN MJ1562-RELATED"/>
    <property type="match status" value="1"/>
</dbReference>
<keyword evidence="4 6" id="KW-1133">Transmembrane helix</keyword>
<feature type="transmembrane region" description="Helical" evidence="6">
    <location>
        <begin position="273"/>
        <end position="293"/>
    </location>
</feature>
<evidence type="ECO:0000256" key="2">
    <source>
        <dbReference type="ARBA" id="ARBA00022475"/>
    </source>
</evidence>
<organism evidence="8 9">
    <name type="scientific">Aquisphaera giovannonii</name>
    <dbReference type="NCBI Taxonomy" id="406548"/>
    <lineage>
        <taxon>Bacteria</taxon>
        <taxon>Pseudomonadati</taxon>
        <taxon>Planctomycetota</taxon>
        <taxon>Planctomycetia</taxon>
        <taxon>Isosphaerales</taxon>
        <taxon>Isosphaeraceae</taxon>
        <taxon>Aquisphaera</taxon>
    </lineage>
</organism>
<feature type="transmembrane region" description="Helical" evidence="6">
    <location>
        <begin position="300"/>
        <end position="319"/>
    </location>
</feature>
<comment type="subcellular location">
    <subcellularLocation>
        <location evidence="1">Cell membrane</location>
        <topology evidence="1">Multi-pass membrane protein</topology>
    </subcellularLocation>
</comment>
<protein>
    <submittedName>
        <fullName evidence="8">MMPL family protein</fullName>
    </submittedName>
</protein>
<evidence type="ECO:0000256" key="6">
    <source>
        <dbReference type="SAM" id="Phobius"/>
    </source>
</evidence>
<feature type="transmembrane region" description="Helical" evidence="6">
    <location>
        <begin position="650"/>
        <end position="670"/>
    </location>
</feature>
<dbReference type="KEGG" id="agv:OJF2_29890"/>
<feature type="transmembrane region" description="Helical" evidence="6">
    <location>
        <begin position="750"/>
        <end position="774"/>
    </location>
</feature>
<feature type="transmembrane region" description="Helical" evidence="6">
    <location>
        <begin position="371"/>
        <end position="393"/>
    </location>
</feature>
<keyword evidence="5 6" id="KW-0472">Membrane</keyword>
<dbReference type="Gene3D" id="1.20.1640.10">
    <property type="entry name" value="Multidrug efflux transporter AcrB transmembrane domain"/>
    <property type="match status" value="2"/>
</dbReference>
<feature type="transmembrane region" description="Helical" evidence="6">
    <location>
        <begin position="6"/>
        <end position="26"/>
    </location>
</feature>
<dbReference type="EMBL" id="CP042997">
    <property type="protein sequence ID" value="QEH34450.1"/>
    <property type="molecule type" value="Genomic_DNA"/>
</dbReference>
<dbReference type="SUPFAM" id="SSF82866">
    <property type="entry name" value="Multidrug efflux transporter AcrB transmembrane domain"/>
    <property type="match status" value="2"/>
</dbReference>
<feature type="transmembrane region" description="Helical" evidence="6">
    <location>
        <begin position="339"/>
        <end position="359"/>
    </location>
</feature>
<dbReference type="PANTHER" id="PTHR33406:SF12">
    <property type="entry name" value="BLR2997 PROTEIN"/>
    <property type="match status" value="1"/>
</dbReference>
<dbReference type="PROSITE" id="PS50156">
    <property type="entry name" value="SSD"/>
    <property type="match status" value="1"/>
</dbReference>
<feature type="transmembrane region" description="Helical" evidence="6">
    <location>
        <begin position="625"/>
        <end position="643"/>
    </location>
</feature>
<feature type="transmembrane region" description="Helical" evidence="6">
    <location>
        <begin position="426"/>
        <end position="448"/>
    </location>
</feature>
<evidence type="ECO:0000313" key="9">
    <source>
        <dbReference type="Proteomes" id="UP000324233"/>
    </source>
</evidence>
<feature type="transmembrane region" description="Helical" evidence="6">
    <location>
        <begin position="246"/>
        <end position="267"/>
    </location>
</feature>
<feature type="transmembrane region" description="Helical" evidence="6">
    <location>
        <begin position="719"/>
        <end position="738"/>
    </location>
</feature>
<name>A0A5B9W3D2_9BACT</name>
<keyword evidence="9" id="KW-1185">Reference proteome</keyword>
<keyword evidence="3 6" id="KW-0812">Transmembrane</keyword>
<evidence type="ECO:0000313" key="8">
    <source>
        <dbReference type="EMBL" id="QEH34450.1"/>
    </source>
</evidence>
<evidence type="ECO:0000256" key="5">
    <source>
        <dbReference type="ARBA" id="ARBA00023136"/>
    </source>
</evidence>
<keyword evidence="2" id="KW-1003">Cell membrane</keyword>